<evidence type="ECO:0008006" key="9">
    <source>
        <dbReference type="Google" id="ProtNLM"/>
    </source>
</evidence>
<dbReference type="GO" id="GO:0005200">
    <property type="term" value="F:structural constituent of cytoskeleton"/>
    <property type="evidence" value="ECO:0007669"/>
    <property type="project" value="InterPro"/>
</dbReference>
<evidence type="ECO:0000256" key="3">
    <source>
        <dbReference type="ARBA" id="ARBA00022490"/>
    </source>
</evidence>
<keyword evidence="6" id="KW-0206">Cytoskeleton</keyword>
<dbReference type="PANTHER" id="PTHR40412:SF1">
    <property type="entry name" value="SF-ASSEMBLIN"/>
    <property type="match status" value="1"/>
</dbReference>
<evidence type="ECO:0000256" key="1">
    <source>
        <dbReference type="ARBA" id="ARBA00004245"/>
    </source>
</evidence>
<feature type="compositionally biased region" description="Basic and acidic residues" evidence="7">
    <location>
        <begin position="1"/>
        <end position="11"/>
    </location>
</feature>
<evidence type="ECO:0000313" key="8">
    <source>
        <dbReference type="EMBL" id="CAE0843745.1"/>
    </source>
</evidence>
<evidence type="ECO:0000256" key="4">
    <source>
        <dbReference type="ARBA" id="ARBA00022701"/>
    </source>
</evidence>
<dbReference type="InterPro" id="IPR008374">
    <property type="entry name" value="SF_assemblin/giardin_b"/>
</dbReference>
<dbReference type="GO" id="GO:0005874">
    <property type="term" value="C:microtubule"/>
    <property type="evidence" value="ECO:0007669"/>
    <property type="project" value="UniProtKB-KW"/>
</dbReference>
<accession>A0A7S4LQA3</accession>
<sequence length="281" mass="32698">MKKTQVRDSRTSHPSGIQSIIDDPGPLQNTEQHQKLNSLTAQVEGMAAVFEEANKAREEHRKMLEERHQDVLRRIADTRDYVEQESKRLKDTLHTFQAKFNHELANLRSDLLSDLNSMVVQIRTTISDLEGQVTGLEEALQQEKEDRITQTEEILGGIRKQVAQLTTGLEQERKIRQNREKELLKELSDAMDLLNTTLDTEKFNREQQYKSMKSEIDREQSRLGKRQYQIETESSRLCSSLRDDLVEETKHRFEGQDGIVDNVSSFIKRFQDNIREEGRMG</sequence>
<keyword evidence="5" id="KW-0175">Coiled coil</keyword>
<comment type="subcellular location">
    <subcellularLocation>
        <location evidence="1">Cytoplasm</location>
        <location evidence="1">Cytoskeleton</location>
    </subcellularLocation>
</comment>
<keyword evidence="3" id="KW-0963">Cytoplasm</keyword>
<gene>
    <name evidence="8" type="ORF">OMAR00294_LOCUS2715</name>
</gene>
<feature type="region of interest" description="Disordered" evidence="7">
    <location>
        <begin position="1"/>
        <end position="30"/>
    </location>
</feature>
<dbReference type="EMBL" id="HBJB01003326">
    <property type="protein sequence ID" value="CAE0843745.1"/>
    <property type="molecule type" value="Transcribed_RNA"/>
</dbReference>
<protein>
    <recommendedName>
        <fullName evidence="9">SF-assemblin</fullName>
    </recommendedName>
</protein>
<comment type="similarity">
    <text evidence="2">Belongs to the SF-assemblin family.</text>
</comment>
<dbReference type="PRINTS" id="PR01799">
    <property type="entry name" value="SFASSEMBLIN"/>
</dbReference>
<proteinExistence type="inferred from homology"/>
<reference evidence="8" key="1">
    <citation type="submission" date="2021-01" db="EMBL/GenBank/DDBJ databases">
        <authorList>
            <person name="Corre E."/>
            <person name="Pelletier E."/>
            <person name="Niang G."/>
            <person name="Scheremetjew M."/>
            <person name="Finn R."/>
            <person name="Kale V."/>
            <person name="Holt S."/>
            <person name="Cochrane G."/>
            <person name="Meng A."/>
            <person name="Brown T."/>
            <person name="Cohen L."/>
        </authorList>
    </citation>
    <scope>NUCLEOTIDE SEQUENCE</scope>
    <source>
        <strain evidence="8">LB1974</strain>
    </source>
</reference>
<evidence type="ECO:0000256" key="6">
    <source>
        <dbReference type="ARBA" id="ARBA00023212"/>
    </source>
</evidence>
<dbReference type="Pfam" id="PF06705">
    <property type="entry name" value="SF-assemblin"/>
    <property type="match status" value="1"/>
</dbReference>
<keyword evidence="4" id="KW-0493">Microtubule</keyword>
<evidence type="ECO:0000256" key="5">
    <source>
        <dbReference type="ARBA" id="ARBA00023054"/>
    </source>
</evidence>
<organism evidence="8">
    <name type="scientific">Oxyrrhis marina</name>
    <name type="common">Dinoflagellate</name>
    <dbReference type="NCBI Taxonomy" id="2969"/>
    <lineage>
        <taxon>Eukaryota</taxon>
        <taxon>Sar</taxon>
        <taxon>Alveolata</taxon>
        <taxon>Dinophyceae</taxon>
        <taxon>Oxyrrhinales</taxon>
        <taxon>Oxyrrhinaceae</taxon>
        <taxon>Oxyrrhis</taxon>
    </lineage>
</organism>
<dbReference type="PANTHER" id="PTHR40412">
    <property type="entry name" value="SF-ASSEMBLIN"/>
    <property type="match status" value="1"/>
</dbReference>
<evidence type="ECO:0000256" key="2">
    <source>
        <dbReference type="ARBA" id="ARBA00005678"/>
    </source>
</evidence>
<dbReference type="AlphaFoldDB" id="A0A7S4LQA3"/>
<name>A0A7S4LQA3_OXYMA</name>
<evidence type="ECO:0000256" key="7">
    <source>
        <dbReference type="SAM" id="MobiDB-lite"/>
    </source>
</evidence>